<gene>
    <name evidence="4" type="ORF">EZJ44_06640</name>
</gene>
<reference evidence="4 5" key="1">
    <citation type="submission" date="2019-02" db="EMBL/GenBank/DDBJ databases">
        <title>Arcanobacterium bovis sp. nov., isolated from the milk of a cow with mastitis.</title>
        <authorList>
            <person name="Sammra O."/>
            <person name="Foster G."/>
            <person name="Hassan A."/>
            <person name="Alssahen M."/>
            <person name="Laemmler C."/>
            <person name="Borowiak M."/>
            <person name="Malorny B."/>
            <person name="Abdulmawjood A."/>
        </authorList>
    </citation>
    <scope>NUCLEOTIDE SEQUENCE [LARGE SCALE GENOMIC DNA]</scope>
    <source>
        <strain evidence="4 5">C605018/01/1</strain>
    </source>
</reference>
<feature type="transmembrane region" description="Helical" evidence="3">
    <location>
        <begin position="17"/>
        <end position="36"/>
    </location>
</feature>
<protein>
    <submittedName>
        <fullName evidence="4">Uncharacterized protein</fullName>
    </submittedName>
</protein>
<evidence type="ECO:0000313" key="5">
    <source>
        <dbReference type="Proteomes" id="UP000293036"/>
    </source>
</evidence>
<feature type="compositionally biased region" description="Gly residues" evidence="2">
    <location>
        <begin position="291"/>
        <end position="305"/>
    </location>
</feature>
<evidence type="ECO:0000256" key="1">
    <source>
        <dbReference type="SAM" id="Coils"/>
    </source>
</evidence>
<feature type="compositionally biased region" description="Low complexity" evidence="2">
    <location>
        <begin position="262"/>
        <end position="290"/>
    </location>
</feature>
<dbReference type="Proteomes" id="UP000293036">
    <property type="component" value="Unassembled WGS sequence"/>
</dbReference>
<keyword evidence="3" id="KW-1133">Transmembrane helix</keyword>
<feature type="region of interest" description="Disordered" evidence="2">
    <location>
        <begin position="243"/>
        <end position="330"/>
    </location>
</feature>
<feature type="coiled-coil region" evidence="1">
    <location>
        <begin position="185"/>
        <end position="221"/>
    </location>
</feature>
<dbReference type="EMBL" id="SJDT01000004">
    <property type="protein sequence ID" value="TBW21601.1"/>
    <property type="molecule type" value="Genomic_DNA"/>
</dbReference>
<organism evidence="4 5">
    <name type="scientific">Arcanobacterium bovis</name>
    <dbReference type="NCBI Taxonomy" id="2529275"/>
    <lineage>
        <taxon>Bacteria</taxon>
        <taxon>Bacillati</taxon>
        <taxon>Actinomycetota</taxon>
        <taxon>Actinomycetes</taxon>
        <taxon>Actinomycetales</taxon>
        <taxon>Actinomycetaceae</taxon>
        <taxon>Arcanobacterium</taxon>
    </lineage>
</organism>
<evidence type="ECO:0000313" key="4">
    <source>
        <dbReference type="EMBL" id="TBW21601.1"/>
    </source>
</evidence>
<dbReference type="RefSeq" id="WP_131281526.1">
    <property type="nucleotide sequence ID" value="NZ_JBHSLR010000006.1"/>
</dbReference>
<feature type="compositionally biased region" description="Polar residues" evidence="2">
    <location>
        <begin position="243"/>
        <end position="257"/>
    </location>
</feature>
<evidence type="ECO:0000256" key="2">
    <source>
        <dbReference type="SAM" id="MobiDB-lite"/>
    </source>
</evidence>
<sequence length="330" mass="34654">MNALKEKITALSTKTKIIIIAGIGITLTLSGILINWQTNRAEYDRAWKAYSDARGENKKLMDAAAKQIEECKVNALPGYDDCLPISSAMRKVEKLPILDNGEELDAVNAGTDALTAMNAEVKKATSEAHAGVKNSALLWKNSNLKPEIKWSNEAVERNRKLISESDGKVSDPGLRNNLAAKTDALEKLTKEIEAKYDSMLAAEAKDEYAALHQAYNEAKAAEDALKAAMTPPVNLLQPAVQPTVSKQITPSVPSKSSAPARKAGGTKTGGTTSTGSGTSSGGTTAPSAPATGGGTSTGGSTGGQNGWVETGSEDQCLKFDTQGNSWSVPC</sequence>
<evidence type="ECO:0000256" key="3">
    <source>
        <dbReference type="SAM" id="Phobius"/>
    </source>
</evidence>
<keyword evidence="5" id="KW-1185">Reference proteome</keyword>
<feature type="compositionally biased region" description="Polar residues" evidence="2">
    <location>
        <begin position="321"/>
        <end position="330"/>
    </location>
</feature>
<keyword evidence="3" id="KW-0812">Transmembrane</keyword>
<name>A0A4Q9V1N6_9ACTO</name>
<proteinExistence type="predicted"/>
<accession>A0A4Q9V1N6</accession>
<comment type="caution">
    <text evidence="4">The sequence shown here is derived from an EMBL/GenBank/DDBJ whole genome shotgun (WGS) entry which is preliminary data.</text>
</comment>
<keyword evidence="3" id="KW-0472">Membrane</keyword>
<dbReference type="AlphaFoldDB" id="A0A4Q9V1N6"/>
<keyword evidence="1" id="KW-0175">Coiled coil</keyword>